<name>A0A1H3QND7_9ACTN</name>
<dbReference type="SUPFAM" id="SSF46785">
    <property type="entry name" value="Winged helix' DNA-binding domain"/>
    <property type="match status" value="1"/>
</dbReference>
<dbReference type="InterPro" id="IPR036388">
    <property type="entry name" value="WH-like_DNA-bd_sf"/>
</dbReference>
<dbReference type="EMBL" id="FNQB01000002">
    <property type="protein sequence ID" value="SDZ14793.1"/>
    <property type="molecule type" value="Genomic_DNA"/>
</dbReference>
<sequence>MRAGPGLNGVEELRDAALAVGLVVEDPAPDSGADLILVNTAGGRTPVQIKRVSLAAEADLEKRLDKWEGRDAGIRVLVADRITEQARQILRTAGWGWLDLRGHLHLAAEGLFVDANVPRLGPLSDQSPPLAGRVSEEVAALMLLQPGEPSAVREIARTLGRSASTVSKAISDLRTAGLVDVHRRPVVPDLFWQLADRWKPMRADLGRVPLVGTAGPVNDALRLGRDDVATTTGWALTDSVAAAAYGAPIGIRADHPPDFYVPDQIILRRALQLLGAAPNHESRAATIRVAPFPLVCGRRVEWPGETWPLARPLFVALDLASDPGRGREVLAGWTPPAEAGPRVW</sequence>
<protein>
    <recommendedName>
        <fullName evidence="1">HTH marR-type domain-containing protein</fullName>
    </recommendedName>
</protein>
<evidence type="ECO:0000259" key="1">
    <source>
        <dbReference type="Pfam" id="PF12802"/>
    </source>
</evidence>
<dbReference type="Gene3D" id="1.10.10.10">
    <property type="entry name" value="Winged helix-like DNA-binding domain superfamily/Winged helix DNA-binding domain"/>
    <property type="match status" value="1"/>
</dbReference>
<dbReference type="Proteomes" id="UP000199632">
    <property type="component" value="Unassembled WGS sequence"/>
</dbReference>
<dbReference type="GO" id="GO:0003700">
    <property type="term" value="F:DNA-binding transcription factor activity"/>
    <property type="evidence" value="ECO:0007669"/>
    <property type="project" value="InterPro"/>
</dbReference>
<gene>
    <name evidence="2" type="ORF">SAMN05421684_3026</name>
</gene>
<dbReference type="InterPro" id="IPR011991">
    <property type="entry name" value="ArsR-like_HTH"/>
</dbReference>
<reference evidence="3" key="1">
    <citation type="submission" date="2016-10" db="EMBL/GenBank/DDBJ databases">
        <authorList>
            <person name="Varghese N."/>
            <person name="Submissions S."/>
        </authorList>
    </citation>
    <scope>NUCLEOTIDE SEQUENCE [LARGE SCALE GENOMIC DNA]</scope>
    <source>
        <strain evidence="3">DSM 44718</strain>
    </source>
</reference>
<feature type="domain" description="HTH marR-type" evidence="1">
    <location>
        <begin position="138"/>
        <end position="184"/>
    </location>
</feature>
<organism evidence="2 3">
    <name type="scientific">Asanoa ishikariensis</name>
    <dbReference type="NCBI Taxonomy" id="137265"/>
    <lineage>
        <taxon>Bacteria</taxon>
        <taxon>Bacillati</taxon>
        <taxon>Actinomycetota</taxon>
        <taxon>Actinomycetes</taxon>
        <taxon>Micromonosporales</taxon>
        <taxon>Micromonosporaceae</taxon>
        <taxon>Asanoa</taxon>
    </lineage>
</organism>
<accession>A0A1H3QND7</accession>
<evidence type="ECO:0000313" key="2">
    <source>
        <dbReference type="EMBL" id="SDZ14793.1"/>
    </source>
</evidence>
<dbReference type="InterPro" id="IPR000835">
    <property type="entry name" value="HTH_MarR-typ"/>
</dbReference>
<evidence type="ECO:0000313" key="3">
    <source>
        <dbReference type="Proteomes" id="UP000199632"/>
    </source>
</evidence>
<dbReference type="InterPro" id="IPR036390">
    <property type="entry name" value="WH_DNA-bd_sf"/>
</dbReference>
<keyword evidence="3" id="KW-1185">Reference proteome</keyword>
<dbReference type="OrthoDB" id="4863226at2"/>
<dbReference type="Pfam" id="PF12802">
    <property type="entry name" value="MarR_2"/>
    <property type="match status" value="1"/>
</dbReference>
<proteinExistence type="predicted"/>
<dbReference type="AlphaFoldDB" id="A0A1H3QND7"/>
<dbReference type="RefSeq" id="WP_143049768.1">
    <property type="nucleotide sequence ID" value="NZ_BOND01000009.1"/>
</dbReference>
<dbReference type="CDD" id="cd00090">
    <property type="entry name" value="HTH_ARSR"/>
    <property type="match status" value="1"/>
</dbReference>